<keyword evidence="1" id="KW-1133">Transmembrane helix</keyword>
<organism evidence="2 3">
    <name type="scientific">Planctopirus ephydatiae</name>
    <dbReference type="NCBI Taxonomy" id="2528019"/>
    <lineage>
        <taxon>Bacteria</taxon>
        <taxon>Pseudomonadati</taxon>
        <taxon>Planctomycetota</taxon>
        <taxon>Planctomycetia</taxon>
        <taxon>Planctomycetales</taxon>
        <taxon>Planctomycetaceae</taxon>
        <taxon>Planctopirus</taxon>
    </lineage>
</organism>
<dbReference type="AlphaFoldDB" id="A0A518GPS9"/>
<reference evidence="2 3" key="1">
    <citation type="submission" date="2019-02" db="EMBL/GenBank/DDBJ databases">
        <title>Deep-cultivation of Planctomycetes and their phenomic and genomic characterization uncovers novel biology.</title>
        <authorList>
            <person name="Wiegand S."/>
            <person name="Jogler M."/>
            <person name="Boedeker C."/>
            <person name="Pinto D."/>
            <person name="Vollmers J."/>
            <person name="Rivas-Marin E."/>
            <person name="Kohn T."/>
            <person name="Peeters S.H."/>
            <person name="Heuer A."/>
            <person name="Rast P."/>
            <person name="Oberbeckmann S."/>
            <person name="Bunk B."/>
            <person name="Jeske O."/>
            <person name="Meyerdierks A."/>
            <person name="Storesund J.E."/>
            <person name="Kallscheuer N."/>
            <person name="Luecker S."/>
            <person name="Lage O.M."/>
            <person name="Pohl T."/>
            <person name="Merkel B.J."/>
            <person name="Hornburger P."/>
            <person name="Mueller R.-W."/>
            <person name="Bruemmer F."/>
            <person name="Labrenz M."/>
            <person name="Spormann A.M."/>
            <person name="Op den Camp H."/>
            <person name="Overmann J."/>
            <person name="Amann R."/>
            <person name="Jetten M.S.M."/>
            <person name="Mascher T."/>
            <person name="Medema M.H."/>
            <person name="Devos D.P."/>
            <person name="Kaster A.-K."/>
            <person name="Ovreas L."/>
            <person name="Rohde M."/>
            <person name="Galperin M.Y."/>
            <person name="Jogler C."/>
        </authorList>
    </citation>
    <scope>NUCLEOTIDE SEQUENCE [LARGE SCALE GENOMIC DNA]</scope>
    <source>
        <strain evidence="2 3">Spb1</strain>
    </source>
</reference>
<feature type="transmembrane region" description="Helical" evidence="1">
    <location>
        <begin position="102"/>
        <end position="121"/>
    </location>
</feature>
<feature type="transmembrane region" description="Helical" evidence="1">
    <location>
        <begin position="75"/>
        <end position="96"/>
    </location>
</feature>
<dbReference type="Proteomes" id="UP000315349">
    <property type="component" value="Chromosome"/>
</dbReference>
<feature type="transmembrane region" description="Helical" evidence="1">
    <location>
        <begin position="345"/>
        <end position="369"/>
    </location>
</feature>
<feature type="transmembrane region" description="Helical" evidence="1">
    <location>
        <begin position="242"/>
        <end position="260"/>
    </location>
</feature>
<feature type="transmembrane region" description="Helical" evidence="1">
    <location>
        <begin position="209"/>
        <end position="230"/>
    </location>
</feature>
<gene>
    <name evidence="2" type="ORF">Spb1_25590</name>
</gene>
<dbReference type="EMBL" id="CP036299">
    <property type="protein sequence ID" value="QDV30625.1"/>
    <property type="molecule type" value="Genomic_DNA"/>
</dbReference>
<feature type="transmembrane region" description="Helical" evidence="1">
    <location>
        <begin position="44"/>
        <end position="63"/>
    </location>
</feature>
<evidence type="ECO:0000313" key="3">
    <source>
        <dbReference type="Proteomes" id="UP000315349"/>
    </source>
</evidence>
<feature type="transmembrane region" description="Helical" evidence="1">
    <location>
        <begin position="128"/>
        <end position="150"/>
    </location>
</feature>
<sequence>MILLAFNGFGILEASRNFPASEGWQTAGWMFEHVAWRGCSLWDMIQPSFMFLVGVSIPWSLAAQKAKNISIGQGWVRAICRSFLLVVLGIFLISNNKPSTDFSFVNVLTQIGLGYLVVYAVAQSSRPLAPFVSAAILAAYWLLFALWPVASLGPIGSQELAAQLNLPIDRQQLAGFGAHWNQHLNPAASFDRWFLNLFPRETPFVFNRGGYQTLNFIPSIATMLLGLAAGQTIREVPGAFPAAIRLVLGGVVIALLGWLLDITGVCPLVKRIWTPSWTLWSGGLCLSTLGLFHFLTEALQKQILAWPLTIAGMNSIVLYVCYMLLRPWTAASWERHFGPNIFLMAGPALAPILQACFVGFSFWLFVWWLQRQKVFIRL</sequence>
<dbReference type="KEGG" id="peh:Spb1_25590"/>
<keyword evidence="1" id="KW-0472">Membrane</keyword>
<keyword evidence="3" id="KW-1185">Reference proteome</keyword>
<feature type="transmembrane region" description="Helical" evidence="1">
    <location>
        <begin position="304"/>
        <end position="325"/>
    </location>
</feature>
<evidence type="ECO:0000313" key="2">
    <source>
        <dbReference type="EMBL" id="QDV30625.1"/>
    </source>
</evidence>
<evidence type="ECO:0000256" key="1">
    <source>
        <dbReference type="SAM" id="Phobius"/>
    </source>
</evidence>
<feature type="transmembrane region" description="Helical" evidence="1">
    <location>
        <begin position="272"/>
        <end position="292"/>
    </location>
</feature>
<name>A0A518GPS9_9PLAN</name>
<dbReference type="PANTHER" id="PTHR31061:SF24">
    <property type="entry name" value="LD22376P"/>
    <property type="match status" value="1"/>
</dbReference>
<keyword evidence="1" id="KW-0812">Transmembrane</keyword>
<evidence type="ECO:0008006" key="4">
    <source>
        <dbReference type="Google" id="ProtNLM"/>
    </source>
</evidence>
<proteinExistence type="predicted"/>
<dbReference type="PANTHER" id="PTHR31061">
    <property type="entry name" value="LD22376P"/>
    <property type="match status" value="1"/>
</dbReference>
<protein>
    <recommendedName>
        <fullName evidence="4">DUF5009 domain-containing protein</fullName>
    </recommendedName>
</protein>
<accession>A0A518GPS9</accession>